<protein>
    <submittedName>
        <fullName evidence="2">Phospholipase D domain protein</fullName>
    </submittedName>
</protein>
<keyword evidence="3" id="KW-1185">Reference proteome</keyword>
<dbReference type="KEGG" id="tet:TTHERM_01109760"/>
<gene>
    <name evidence="2" type="ORF">TTHERM_01109760</name>
</gene>
<dbReference type="OrthoDB" id="14911at2759"/>
<dbReference type="GeneID" id="7840252"/>
<evidence type="ECO:0000313" key="3">
    <source>
        <dbReference type="Proteomes" id="UP000009168"/>
    </source>
</evidence>
<dbReference type="InParanoid" id="Q22B79"/>
<feature type="domain" description="PLD phosphodiesterase" evidence="1">
    <location>
        <begin position="324"/>
        <end position="351"/>
    </location>
</feature>
<dbReference type="InterPro" id="IPR001736">
    <property type="entry name" value="PLipase_D/transphosphatidylase"/>
</dbReference>
<dbReference type="AlphaFoldDB" id="Q22B79"/>
<evidence type="ECO:0000259" key="1">
    <source>
        <dbReference type="PROSITE" id="PS50035"/>
    </source>
</evidence>
<dbReference type="EMBL" id="GG662565">
    <property type="protein sequence ID" value="EAR82522.2"/>
    <property type="molecule type" value="Genomic_DNA"/>
</dbReference>
<feature type="domain" description="PLD phosphodiesterase" evidence="1">
    <location>
        <begin position="139"/>
        <end position="165"/>
    </location>
</feature>
<organism evidence="2 3">
    <name type="scientific">Tetrahymena thermophila (strain SB210)</name>
    <dbReference type="NCBI Taxonomy" id="312017"/>
    <lineage>
        <taxon>Eukaryota</taxon>
        <taxon>Sar</taxon>
        <taxon>Alveolata</taxon>
        <taxon>Ciliophora</taxon>
        <taxon>Intramacronucleata</taxon>
        <taxon>Oligohymenophorea</taxon>
        <taxon>Hymenostomatida</taxon>
        <taxon>Tetrahymenina</taxon>
        <taxon>Tetrahymenidae</taxon>
        <taxon>Tetrahymena</taxon>
    </lineage>
</organism>
<reference evidence="3" key="1">
    <citation type="journal article" date="2006" name="PLoS Biol.">
        <title>Macronuclear genome sequence of the ciliate Tetrahymena thermophila, a model eukaryote.</title>
        <authorList>
            <person name="Eisen J.A."/>
            <person name="Coyne R.S."/>
            <person name="Wu M."/>
            <person name="Wu D."/>
            <person name="Thiagarajan M."/>
            <person name="Wortman J.R."/>
            <person name="Badger J.H."/>
            <person name="Ren Q."/>
            <person name="Amedeo P."/>
            <person name="Jones K.M."/>
            <person name="Tallon L.J."/>
            <person name="Delcher A.L."/>
            <person name="Salzberg S.L."/>
            <person name="Silva J.C."/>
            <person name="Haas B.J."/>
            <person name="Majoros W.H."/>
            <person name="Farzad M."/>
            <person name="Carlton J.M."/>
            <person name="Smith R.K. Jr."/>
            <person name="Garg J."/>
            <person name="Pearlman R.E."/>
            <person name="Karrer K.M."/>
            <person name="Sun L."/>
            <person name="Manning G."/>
            <person name="Elde N.C."/>
            <person name="Turkewitz A.P."/>
            <person name="Asai D.J."/>
            <person name="Wilkes D.E."/>
            <person name="Wang Y."/>
            <person name="Cai H."/>
            <person name="Collins K."/>
            <person name="Stewart B.A."/>
            <person name="Lee S.R."/>
            <person name="Wilamowska K."/>
            <person name="Weinberg Z."/>
            <person name="Ruzzo W.L."/>
            <person name="Wloga D."/>
            <person name="Gaertig J."/>
            <person name="Frankel J."/>
            <person name="Tsao C.-C."/>
            <person name="Gorovsky M.A."/>
            <person name="Keeling P.J."/>
            <person name="Waller R.F."/>
            <person name="Patron N.J."/>
            <person name="Cherry J.M."/>
            <person name="Stover N.A."/>
            <person name="Krieger C.J."/>
            <person name="del Toro C."/>
            <person name="Ryder H.F."/>
            <person name="Williamson S.C."/>
            <person name="Barbeau R.A."/>
            <person name="Hamilton E.P."/>
            <person name="Orias E."/>
        </authorList>
    </citation>
    <scope>NUCLEOTIDE SEQUENCE [LARGE SCALE GENOMIC DNA]</scope>
    <source>
        <strain evidence="3">SB210</strain>
    </source>
</reference>
<dbReference type="SUPFAM" id="SSF56024">
    <property type="entry name" value="Phospholipase D/nuclease"/>
    <property type="match status" value="2"/>
</dbReference>
<dbReference type="SMART" id="SM00155">
    <property type="entry name" value="PLDc"/>
    <property type="match status" value="2"/>
</dbReference>
<dbReference type="Proteomes" id="UP000009168">
    <property type="component" value="Unassembled WGS sequence"/>
</dbReference>
<dbReference type="RefSeq" id="XP_001030185.2">
    <property type="nucleotide sequence ID" value="XM_001030185.2"/>
</dbReference>
<dbReference type="GO" id="GO:0030572">
    <property type="term" value="F:phosphatidyltransferase activity"/>
    <property type="evidence" value="ECO:0007669"/>
    <property type="project" value="UniProtKB-ARBA"/>
</dbReference>
<dbReference type="FunCoup" id="Q22B79">
    <property type="interactions" value="20"/>
</dbReference>
<sequence length="471" mass="56296">MSQDINLDFLNSDFHKSAKNIFQKFYKNEYKMEDVLFPKSEMVLEGDEFFKKIWYEIDQAKTYVWMLTYAFNNSETANTTFLKMIEACKRGCNVVLFVDDLQNHVNKQLLSEFEKYGGLFKSLNPTYRHMYKNIPSQEFFRRHHEKILVIDNYACIGSANIEDCYGGYKYGTHEFYDINYMSKNMNLSRFRNHISQTADLYGLQLNKYNQSNIETCQILEKLYPDSDYVDFQTLVRKNHQPNVKDCQNEVIKQINSAQDNIVMIQPYYYPMKEFDDILIKALKRGVKVELITSQNRDQPAYAKLSNKNLMKNLIEHGCKVYEITDRLLHMKTYMVDNKHFTVGSFNNDRWSWRVNNEMNLFIFNSEKESQKMQQIIDHVKAESVELEKSKKIPGIVRQFKSKFWELFLYLSETIMSKNKRLGDGPKYNLYDYRSFPDINIDYWQSFRNPDFKTNNPFRKYYKPFDEDSNSI</sequence>
<evidence type="ECO:0000313" key="2">
    <source>
        <dbReference type="EMBL" id="EAR82522.2"/>
    </source>
</evidence>
<accession>Q22B79</accession>
<dbReference type="Gene3D" id="3.30.870.10">
    <property type="entry name" value="Endonuclease Chain A"/>
    <property type="match status" value="2"/>
</dbReference>
<dbReference type="PROSITE" id="PS50035">
    <property type="entry name" value="PLD"/>
    <property type="match status" value="2"/>
</dbReference>
<name>Q22B79_TETTS</name>
<proteinExistence type="predicted"/>
<dbReference type="PANTHER" id="PTHR21248:SF22">
    <property type="entry name" value="PHOSPHOLIPASE D"/>
    <property type="match status" value="1"/>
</dbReference>
<dbReference type="SMR" id="Q22B79"/>
<dbReference type="GO" id="GO:0032049">
    <property type="term" value="P:cardiolipin biosynthetic process"/>
    <property type="evidence" value="ECO:0007669"/>
    <property type="project" value="UniProtKB-ARBA"/>
</dbReference>
<dbReference type="STRING" id="312017.Q22B79"/>
<dbReference type="PANTHER" id="PTHR21248">
    <property type="entry name" value="CARDIOLIPIN SYNTHASE"/>
    <property type="match status" value="1"/>
</dbReference>
<dbReference type="eggNOG" id="ENOG502QYAZ">
    <property type="taxonomic scope" value="Eukaryota"/>
</dbReference>
<dbReference type="Pfam" id="PF13091">
    <property type="entry name" value="PLDc_2"/>
    <property type="match status" value="2"/>
</dbReference>
<dbReference type="HOGENOM" id="CLU_597866_0_0_1"/>
<dbReference type="InterPro" id="IPR025202">
    <property type="entry name" value="PLD-like_dom"/>
</dbReference>